<accession>A0ABU5S7V2</accession>
<gene>
    <name evidence="1" type="ORF">VB776_16585</name>
</gene>
<proteinExistence type="predicted"/>
<name>A0ABU5S7V2_9BACT</name>
<protein>
    <submittedName>
        <fullName evidence="1">Uncharacterized protein</fullName>
    </submittedName>
</protein>
<dbReference type="Proteomes" id="UP001303899">
    <property type="component" value="Unassembled WGS sequence"/>
</dbReference>
<evidence type="ECO:0000313" key="2">
    <source>
        <dbReference type="Proteomes" id="UP001303899"/>
    </source>
</evidence>
<organism evidence="1 2">
    <name type="scientific">Arcicella gelida</name>
    <dbReference type="NCBI Taxonomy" id="2984195"/>
    <lineage>
        <taxon>Bacteria</taxon>
        <taxon>Pseudomonadati</taxon>
        <taxon>Bacteroidota</taxon>
        <taxon>Cytophagia</taxon>
        <taxon>Cytophagales</taxon>
        <taxon>Flectobacillaceae</taxon>
        <taxon>Arcicella</taxon>
    </lineage>
</organism>
<comment type="caution">
    <text evidence="1">The sequence shown here is derived from an EMBL/GenBank/DDBJ whole genome shotgun (WGS) entry which is preliminary data.</text>
</comment>
<evidence type="ECO:0000313" key="1">
    <source>
        <dbReference type="EMBL" id="MEA5404551.1"/>
    </source>
</evidence>
<dbReference type="RefSeq" id="WP_323697965.1">
    <property type="nucleotide sequence ID" value="NZ_JAYGIL010000022.1"/>
</dbReference>
<reference evidence="1 2" key="1">
    <citation type="submission" date="2023-12" db="EMBL/GenBank/DDBJ databases">
        <title>Novel species of the genus Arcicella isolated from rivers.</title>
        <authorList>
            <person name="Lu H."/>
        </authorList>
    </citation>
    <scope>NUCLEOTIDE SEQUENCE [LARGE SCALE GENOMIC DNA]</scope>
    <source>
        <strain evidence="1 2">DC2W</strain>
    </source>
</reference>
<sequence length="524" mass="58610">MKYLGYSILLIFFVSLFDACNNPLENVSIKIKDALTESAINLTYKNAVSSDTTLRPKNIKFTFLGEDAEGIVSSVGNNKINISREGLLGIAIAPDYIKRPANIKVVAQLDGYLTDINLVTVQAKSNINRTIRMFKINNLPSGMSVDLKQLNAKDIVEQTVSLTTNGQKEKANLVINNNTNVIGKAGTVLSGKFELLLSHFENKAREFVPSNYTVYQAIGLDNKVLPPFEFQSYGFFSFKIIDEKFEEASNLSKPCSVSIEINEDSYHTNGTKLKEGDSIPFWVYANNTWKMLANPVLKRNTNGKLSITTSISSLSYYALGEMFPVCEKGPTIVVNSVNKGLDIYHYSRLIEKSSGKSVGDLYLSLNNGARYSLAGRRKNTVYLQVFNYNNQYGGDLSKPIFQTEAFDLCDEKNIPINIVAPSPQPVNVELIIECAKGQIVNEEAVPAKVDIQFQPKGAAANDWRDLMQLTRTQRSGSTYKLKVGSTYSIRASPNPAQGWLFYKRDTLIKDRNYRFYIENKDYCK</sequence>
<keyword evidence="2" id="KW-1185">Reference proteome</keyword>
<dbReference type="EMBL" id="JAYGIL010000022">
    <property type="protein sequence ID" value="MEA5404551.1"/>
    <property type="molecule type" value="Genomic_DNA"/>
</dbReference>